<keyword evidence="1" id="KW-0732">Signal</keyword>
<feature type="non-terminal residue" evidence="2">
    <location>
        <position position="186"/>
    </location>
</feature>
<reference evidence="2" key="1">
    <citation type="submission" date="2023-10" db="EMBL/GenBank/DDBJ databases">
        <title>Genome assembly of Pristionchus species.</title>
        <authorList>
            <person name="Yoshida K."/>
            <person name="Sommer R.J."/>
        </authorList>
    </citation>
    <scope>NUCLEOTIDE SEQUENCE</scope>
    <source>
        <strain evidence="2">RS5133</strain>
    </source>
</reference>
<dbReference type="AlphaFoldDB" id="A0AAV5V3F8"/>
<evidence type="ECO:0000256" key="1">
    <source>
        <dbReference type="SAM" id="SignalP"/>
    </source>
</evidence>
<comment type="caution">
    <text evidence="2">The sequence shown here is derived from an EMBL/GenBank/DDBJ whole genome shotgun (WGS) entry which is preliminary data.</text>
</comment>
<feature type="signal peptide" evidence="1">
    <location>
        <begin position="1"/>
        <end position="18"/>
    </location>
</feature>
<sequence length="186" mass="20568">SFSLAVCLSIVFRSFVLSFPTPVCSRSSSSSSFSRPVFISPGFWSSSLPMAVSRRVLVACVVSRVLEGCVWRVWRVRPLSSLRNRACRGALRGAQSLLVRRRHGSGQLRWLVSLGRWLIAFISAVLDGTRRRRAHLRSVALLGASREILLLALFRLTAEQRCRLSAVRCLQSSAVARSGSGIVVLR</sequence>
<protein>
    <submittedName>
        <fullName evidence="2">Uncharacterized protein</fullName>
    </submittedName>
</protein>
<accession>A0AAV5V3F8</accession>
<name>A0AAV5V3F8_9BILA</name>
<evidence type="ECO:0000313" key="3">
    <source>
        <dbReference type="Proteomes" id="UP001432322"/>
    </source>
</evidence>
<keyword evidence="3" id="KW-1185">Reference proteome</keyword>
<evidence type="ECO:0000313" key="2">
    <source>
        <dbReference type="EMBL" id="GMT13969.1"/>
    </source>
</evidence>
<organism evidence="2 3">
    <name type="scientific">Pristionchus fissidentatus</name>
    <dbReference type="NCBI Taxonomy" id="1538716"/>
    <lineage>
        <taxon>Eukaryota</taxon>
        <taxon>Metazoa</taxon>
        <taxon>Ecdysozoa</taxon>
        <taxon>Nematoda</taxon>
        <taxon>Chromadorea</taxon>
        <taxon>Rhabditida</taxon>
        <taxon>Rhabditina</taxon>
        <taxon>Diplogasteromorpha</taxon>
        <taxon>Diplogasteroidea</taxon>
        <taxon>Neodiplogasteridae</taxon>
        <taxon>Pristionchus</taxon>
    </lineage>
</organism>
<dbReference type="EMBL" id="BTSY01000002">
    <property type="protein sequence ID" value="GMT13969.1"/>
    <property type="molecule type" value="Genomic_DNA"/>
</dbReference>
<feature type="chain" id="PRO_5043405897" evidence="1">
    <location>
        <begin position="19"/>
        <end position="186"/>
    </location>
</feature>
<gene>
    <name evidence="2" type="ORF">PFISCL1PPCAC_5266</name>
</gene>
<feature type="non-terminal residue" evidence="2">
    <location>
        <position position="1"/>
    </location>
</feature>
<proteinExistence type="predicted"/>
<dbReference type="Proteomes" id="UP001432322">
    <property type="component" value="Unassembled WGS sequence"/>
</dbReference>